<feature type="domain" description="UPF0033" evidence="2">
    <location>
        <begin position="14"/>
        <end position="38"/>
    </location>
</feature>
<dbReference type="PANTHER" id="PTHR33279:SF6">
    <property type="entry name" value="SULFUR CARRIER PROTEIN YEDF-RELATED"/>
    <property type="match status" value="1"/>
</dbReference>
<dbReference type="EMBL" id="CP158568">
    <property type="protein sequence ID" value="XBY44373.1"/>
    <property type="molecule type" value="Genomic_DNA"/>
</dbReference>
<dbReference type="InterPro" id="IPR001455">
    <property type="entry name" value="TusA-like"/>
</dbReference>
<gene>
    <name evidence="3" type="ORF">ABS361_20540</name>
</gene>
<dbReference type="PROSITE" id="PS01148">
    <property type="entry name" value="UPF0033"/>
    <property type="match status" value="1"/>
</dbReference>
<organism evidence="3">
    <name type="scientific">Methyloraptor flagellatus</name>
    <dbReference type="NCBI Taxonomy" id="3162530"/>
    <lineage>
        <taxon>Bacteria</taxon>
        <taxon>Pseudomonadati</taxon>
        <taxon>Pseudomonadota</taxon>
        <taxon>Alphaproteobacteria</taxon>
        <taxon>Hyphomicrobiales</taxon>
        <taxon>Ancalomicrobiaceae</taxon>
        <taxon>Methyloraptor</taxon>
    </lineage>
</organism>
<evidence type="ECO:0000259" key="2">
    <source>
        <dbReference type="PROSITE" id="PS01148"/>
    </source>
</evidence>
<proteinExistence type="inferred from homology"/>
<dbReference type="Pfam" id="PF01206">
    <property type="entry name" value="TusA"/>
    <property type="match status" value="1"/>
</dbReference>
<dbReference type="Gene3D" id="3.30.110.40">
    <property type="entry name" value="TusA-like domain"/>
    <property type="match status" value="1"/>
</dbReference>
<dbReference type="PANTHER" id="PTHR33279">
    <property type="entry name" value="SULFUR CARRIER PROTEIN YEDF-RELATED"/>
    <property type="match status" value="1"/>
</dbReference>
<evidence type="ECO:0000256" key="1">
    <source>
        <dbReference type="ARBA" id="ARBA00008984"/>
    </source>
</evidence>
<name>A0AAU7X9F7_9HYPH</name>
<sequence>MQDATNDAPPPRELDLRGLKCPLPVLRARKALAGMLPGERLVVEATDPMAAIDIPHMCHEDGHELLSQTRAERVLRFEIAAGPARDPEGAASAD</sequence>
<dbReference type="InterPro" id="IPR036868">
    <property type="entry name" value="TusA-like_sf"/>
</dbReference>
<protein>
    <submittedName>
        <fullName evidence="3">Sulfurtransferase TusA family protein</fullName>
    </submittedName>
</protein>
<dbReference type="AlphaFoldDB" id="A0AAU7X9F7"/>
<reference evidence="3" key="1">
    <citation type="submission" date="2024-06" db="EMBL/GenBank/DDBJ databases">
        <title>Methylostella associata gen. nov., sp. nov., a novel Ancalomicrobiaceae-affiliated facultatively methylotrophic bacteria that feed on methanotrophs of the genus Methylococcus.</title>
        <authorList>
            <person name="Saltykova V."/>
            <person name="Danilova O.V."/>
            <person name="Oshkin I.Y."/>
            <person name="Belova S.E."/>
            <person name="Pimenov N.V."/>
            <person name="Dedysh S.N."/>
        </authorList>
    </citation>
    <scope>NUCLEOTIDE SEQUENCE</scope>
    <source>
        <strain evidence="3">S20</strain>
    </source>
</reference>
<dbReference type="KEGG" id="mflg:ABS361_20540"/>
<dbReference type="SUPFAM" id="SSF64307">
    <property type="entry name" value="SirA-like"/>
    <property type="match status" value="1"/>
</dbReference>
<comment type="similarity">
    <text evidence="1">Belongs to the sulfur carrier protein TusA family.</text>
</comment>
<evidence type="ECO:0000313" key="3">
    <source>
        <dbReference type="EMBL" id="XBY44373.1"/>
    </source>
</evidence>
<dbReference type="CDD" id="cd00291">
    <property type="entry name" value="SirA_YedF_YeeD"/>
    <property type="match status" value="1"/>
</dbReference>
<accession>A0AAU7X9F7</accession>
<dbReference type="RefSeq" id="WP_407049467.1">
    <property type="nucleotide sequence ID" value="NZ_CP158568.1"/>
</dbReference>